<evidence type="ECO:0000256" key="6">
    <source>
        <dbReference type="ARBA" id="ARBA00023295"/>
    </source>
</evidence>
<keyword evidence="6 8" id="KW-0326">Glycosidase</keyword>
<dbReference type="InterPro" id="IPR016286">
    <property type="entry name" value="FUC_metazoa-typ"/>
</dbReference>
<keyword evidence="9" id="KW-1185">Reference proteome</keyword>
<dbReference type="InterPro" id="IPR017853">
    <property type="entry name" value="GH"/>
</dbReference>
<evidence type="ECO:0000259" key="7">
    <source>
        <dbReference type="Pfam" id="PF01120"/>
    </source>
</evidence>
<dbReference type="Gene3D" id="2.60.40.1180">
    <property type="entry name" value="Golgi alpha-mannosidase II"/>
    <property type="match status" value="1"/>
</dbReference>
<evidence type="ECO:0000313" key="8">
    <source>
        <dbReference type="EMBL" id="MBE1558970.1"/>
    </source>
</evidence>
<dbReference type="SMART" id="SM00812">
    <property type="entry name" value="Alpha_L_fucos"/>
    <property type="match status" value="1"/>
</dbReference>
<dbReference type="PANTHER" id="PTHR10030">
    <property type="entry name" value="ALPHA-L-FUCOSIDASE"/>
    <property type="match status" value="1"/>
</dbReference>
<evidence type="ECO:0000256" key="3">
    <source>
        <dbReference type="ARBA" id="ARBA00012662"/>
    </source>
</evidence>
<dbReference type="Pfam" id="PF01120">
    <property type="entry name" value="Alpha_L_fucos"/>
    <property type="match status" value="1"/>
</dbReference>
<dbReference type="InterPro" id="IPR057739">
    <property type="entry name" value="Glyco_hydro_29_N"/>
</dbReference>
<evidence type="ECO:0000256" key="5">
    <source>
        <dbReference type="ARBA" id="ARBA00022801"/>
    </source>
</evidence>
<dbReference type="PIRSF" id="PIRSF001092">
    <property type="entry name" value="Alpha-L-fucosidase"/>
    <property type="match status" value="1"/>
</dbReference>
<dbReference type="InterPro" id="IPR000933">
    <property type="entry name" value="Glyco_hydro_29"/>
</dbReference>
<comment type="function">
    <text evidence="1">Alpha-L-fucosidase is responsible for hydrolyzing the alpha-1,6-linked fucose joined to the reducing-end N-acetylglucosamine of the carbohydrate moieties of glycoproteins.</text>
</comment>
<sequence>MTSPYVWPTDQVVLAKLDWWRDQKFGVIIHWGPYSRLGVVESWTLCQEGEDFMARPEPWQGDPDGYREFYEKLPEGFDAPAFEPERWAEACAAAGMRYVVFTTKHHDGFAMYDTRLSDYKSTTTPLGRDVAAEVFDAFRAHGLGVGVYFSKADWHHPDYWTPGLPTPDRHANHADPGRWRRFTDFTHGQIEELLTGYGPVDVLWLDAGWVKPPREDLDLPRLAARARELQPGLLVVDREVHGPQEDYRTPEQTVPVELQPFPWESCITLGPSWYTAGPGETYKTAGEIVRLLCRIVARGGNLLLGLGPDHTGALPDTIYERLAEIGAWLGTHGEAIYGTRPCEPYETDDLVFTRRADTIYAIGLRVDLDEVRVPLPQPPQAVRLLGHDGPLDWQTDDGEVIVRLPGSHRARHAFALSLTMPPAPNP</sequence>
<comment type="caution">
    <text evidence="8">The sequence shown here is derived from an EMBL/GenBank/DDBJ whole genome shotgun (WGS) entry which is preliminary data.</text>
</comment>
<dbReference type="SUPFAM" id="SSF51445">
    <property type="entry name" value="(Trans)glycosidases"/>
    <property type="match status" value="1"/>
</dbReference>
<comment type="similarity">
    <text evidence="2">Belongs to the glycosyl hydrolase 29 family.</text>
</comment>
<dbReference type="Proteomes" id="UP000661607">
    <property type="component" value="Unassembled WGS sequence"/>
</dbReference>
<organism evidence="8 9">
    <name type="scientific">Nonomuraea africana</name>
    <dbReference type="NCBI Taxonomy" id="46171"/>
    <lineage>
        <taxon>Bacteria</taxon>
        <taxon>Bacillati</taxon>
        <taxon>Actinomycetota</taxon>
        <taxon>Actinomycetes</taxon>
        <taxon>Streptosporangiales</taxon>
        <taxon>Streptosporangiaceae</taxon>
        <taxon>Nonomuraea</taxon>
    </lineage>
</organism>
<evidence type="ECO:0000256" key="4">
    <source>
        <dbReference type="ARBA" id="ARBA00022729"/>
    </source>
</evidence>
<accession>A0ABR9KAP0</accession>
<dbReference type="Gene3D" id="3.20.20.80">
    <property type="entry name" value="Glycosidases"/>
    <property type="match status" value="1"/>
</dbReference>
<proteinExistence type="inferred from homology"/>
<dbReference type="PANTHER" id="PTHR10030:SF37">
    <property type="entry name" value="ALPHA-L-FUCOSIDASE-RELATED"/>
    <property type="match status" value="1"/>
</dbReference>
<name>A0ABR9KAP0_9ACTN</name>
<keyword evidence="4" id="KW-0732">Signal</keyword>
<dbReference type="InterPro" id="IPR013780">
    <property type="entry name" value="Glyco_hydro_b"/>
</dbReference>
<dbReference type="RefSeq" id="WP_192774312.1">
    <property type="nucleotide sequence ID" value="NZ_BAAASY010000017.1"/>
</dbReference>
<dbReference type="EC" id="3.2.1.51" evidence="3"/>
<dbReference type="PRINTS" id="PR00741">
    <property type="entry name" value="GLHYDRLASE29"/>
</dbReference>
<reference evidence="8 9" key="1">
    <citation type="submission" date="2020-10" db="EMBL/GenBank/DDBJ databases">
        <title>Sequencing the genomes of 1000 actinobacteria strains.</title>
        <authorList>
            <person name="Klenk H.-P."/>
        </authorList>
    </citation>
    <scope>NUCLEOTIDE SEQUENCE [LARGE SCALE GENOMIC DNA]</scope>
    <source>
        <strain evidence="8 9">DSM 43748</strain>
    </source>
</reference>
<evidence type="ECO:0000256" key="1">
    <source>
        <dbReference type="ARBA" id="ARBA00004071"/>
    </source>
</evidence>
<evidence type="ECO:0000256" key="2">
    <source>
        <dbReference type="ARBA" id="ARBA00007951"/>
    </source>
</evidence>
<keyword evidence="5 8" id="KW-0378">Hydrolase</keyword>
<gene>
    <name evidence="8" type="ORF">H4W81_001749</name>
</gene>
<feature type="domain" description="Glycoside hydrolase family 29 N-terminal" evidence="7">
    <location>
        <begin position="4"/>
        <end position="334"/>
    </location>
</feature>
<protein>
    <recommendedName>
        <fullName evidence="3">alpha-L-fucosidase</fullName>
        <ecNumber evidence="3">3.2.1.51</ecNumber>
    </recommendedName>
</protein>
<dbReference type="GO" id="GO:0004560">
    <property type="term" value="F:alpha-L-fucosidase activity"/>
    <property type="evidence" value="ECO:0007669"/>
    <property type="project" value="UniProtKB-EC"/>
</dbReference>
<dbReference type="EMBL" id="JADBEF010000001">
    <property type="protein sequence ID" value="MBE1558970.1"/>
    <property type="molecule type" value="Genomic_DNA"/>
</dbReference>
<evidence type="ECO:0000313" key="9">
    <source>
        <dbReference type="Proteomes" id="UP000661607"/>
    </source>
</evidence>